<comment type="caution">
    <text evidence="2">The sequence shown here is derived from an EMBL/GenBank/DDBJ whole genome shotgun (WGS) entry which is preliminary data.</text>
</comment>
<evidence type="ECO:0000256" key="1">
    <source>
        <dbReference type="SAM" id="MobiDB-lite"/>
    </source>
</evidence>
<feature type="region of interest" description="Disordered" evidence="1">
    <location>
        <begin position="1"/>
        <end position="21"/>
    </location>
</feature>
<dbReference type="Proteomes" id="UP001157091">
    <property type="component" value="Unassembled WGS sequence"/>
</dbReference>
<proteinExistence type="predicted"/>
<name>A0ABQ6HYN3_9MICO</name>
<accession>A0ABQ6HYN3</accession>
<evidence type="ECO:0000313" key="2">
    <source>
        <dbReference type="EMBL" id="GMA22799.1"/>
    </source>
</evidence>
<keyword evidence="3" id="KW-1185">Reference proteome</keyword>
<feature type="region of interest" description="Disordered" evidence="1">
    <location>
        <begin position="34"/>
        <end position="80"/>
    </location>
</feature>
<protein>
    <submittedName>
        <fullName evidence="2">Uncharacterized protein</fullName>
    </submittedName>
</protein>
<organism evidence="2 3">
    <name type="scientific">Luteimicrobium album</name>
    <dbReference type="NCBI Taxonomy" id="1054550"/>
    <lineage>
        <taxon>Bacteria</taxon>
        <taxon>Bacillati</taxon>
        <taxon>Actinomycetota</taxon>
        <taxon>Actinomycetes</taxon>
        <taxon>Micrococcales</taxon>
        <taxon>Luteimicrobium</taxon>
    </lineage>
</organism>
<dbReference type="EMBL" id="BSUK01000001">
    <property type="protein sequence ID" value="GMA22799.1"/>
    <property type="molecule type" value="Genomic_DNA"/>
</dbReference>
<evidence type="ECO:0000313" key="3">
    <source>
        <dbReference type="Proteomes" id="UP001157091"/>
    </source>
</evidence>
<reference evidence="3" key="1">
    <citation type="journal article" date="2019" name="Int. J. Syst. Evol. Microbiol.">
        <title>The Global Catalogue of Microorganisms (GCM) 10K type strain sequencing project: providing services to taxonomists for standard genome sequencing and annotation.</title>
        <authorList>
            <consortium name="The Broad Institute Genomics Platform"/>
            <consortium name="The Broad Institute Genome Sequencing Center for Infectious Disease"/>
            <person name="Wu L."/>
            <person name="Ma J."/>
        </authorList>
    </citation>
    <scope>NUCLEOTIDE SEQUENCE [LARGE SCALE GENOMIC DNA]</scope>
    <source>
        <strain evidence="3">NBRC 106348</strain>
    </source>
</reference>
<gene>
    <name evidence="2" type="ORF">GCM10025864_05580</name>
</gene>
<sequence length="110" mass="10141">MAPTGPAGAGGGVGNPGRVCAAKPADCGTRTAGPGCPGAGTVPGSRTGSVVWPDGTPTPAAAPSGAAHDGHRLAPGGTAAPQRGQVVTELIVLLLRVATTGAGAGGRASA</sequence>
<feature type="compositionally biased region" description="Low complexity" evidence="1">
    <location>
        <begin position="53"/>
        <end position="67"/>
    </location>
</feature>